<keyword evidence="2" id="KW-1185">Reference proteome</keyword>
<name>A0A9W6QYG4_9PSEU</name>
<organism evidence="1 2">
    <name type="scientific">Amycolatopsis taiwanensis</name>
    <dbReference type="NCBI Taxonomy" id="342230"/>
    <lineage>
        <taxon>Bacteria</taxon>
        <taxon>Bacillati</taxon>
        <taxon>Actinomycetota</taxon>
        <taxon>Actinomycetes</taxon>
        <taxon>Pseudonocardiales</taxon>
        <taxon>Pseudonocardiaceae</taxon>
        <taxon>Amycolatopsis</taxon>
    </lineage>
</organism>
<dbReference type="Gene3D" id="3.30.565.10">
    <property type="entry name" value="Histidine kinase-like ATPase, C-terminal domain"/>
    <property type="match status" value="1"/>
</dbReference>
<protein>
    <recommendedName>
        <fullName evidence="3">Histidine kinase/HSP90-like ATPase domain-containing protein</fullName>
    </recommendedName>
</protein>
<reference evidence="1" key="1">
    <citation type="submission" date="2023-03" db="EMBL/GenBank/DDBJ databases">
        <title>Amycolatopsis taiwanensis NBRC 103393.</title>
        <authorList>
            <person name="Ichikawa N."/>
            <person name="Sato H."/>
            <person name="Tonouchi N."/>
        </authorList>
    </citation>
    <scope>NUCLEOTIDE SEQUENCE</scope>
    <source>
        <strain evidence="1">NBRC 103393</strain>
    </source>
</reference>
<dbReference type="AlphaFoldDB" id="A0A9W6QYG4"/>
<dbReference type="EMBL" id="BSTI01000002">
    <property type="protein sequence ID" value="GLY64317.1"/>
    <property type="molecule type" value="Genomic_DNA"/>
</dbReference>
<gene>
    <name evidence="1" type="ORF">Atai01_09360</name>
</gene>
<evidence type="ECO:0008006" key="3">
    <source>
        <dbReference type="Google" id="ProtNLM"/>
    </source>
</evidence>
<comment type="caution">
    <text evidence="1">The sequence shown here is derived from an EMBL/GenBank/DDBJ whole genome shotgun (WGS) entry which is preliminary data.</text>
</comment>
<sequence length="79" mass="8714">MTDPYLQALLVAKMAQAKEKGVLLRLSEDSWVRATILDPAAMNTVVGNLLDNALRAARMGRRRPPTVEIVLLAEEPRST</sequence>
<dbReference type="InterPro" id="IPR036890">
    <property type="entry name" value="HATPase_C_sf"/>
</dbReference>
<proteinExistence type="predicted"/>
<dbReference type="SUPFAM" id="SSF55874">
    <property type="entry name" value="ATPase domain of HSP90 chaperone/DNA topoisomerase II/histidine kinase"/>
    <property type="match status" value="1"/>
</dbReference>
<dbReference type="Proteomes" id="UP001165136">
    <property type="component" value="Unassembled WGS sequence"/>
</dbReference>
<evidence type="ECO:0000313" key="2">
    <source>
        <dbReference type="Proteomes" id="UP001165136"/>
    </source>
</evidence>
<accession>A0A9W6QYG4</accession>
<evidence type="ECO:0000313" key="1">
    <source>
        <dbReference type="EMBL" id="GLY64317.1"/>
    </source>
</evidence>
<dbReference type="RefSeq" id="WP_285485995.1">
    <property type="nucleotide sequence ID" value="NZ_BSTI01000002.1"/>
</dbReference>